<dbReference type="InterPro" id="IPR005225">
    <property type="entry name" value="Small_GTP-bd"/>
</dbReference>
<organism evidence="6">
    <name type="scientific">Clostridium paraputrificum</name>
    <dbReference type="NCBI Taxonomy" id="29363"/>
    <lineage>
        <taxon>Bacteria</taxon>
        <taxon>Bacillati</taxon>
        <taxon>Bacillota</taxon>
        <taxon>Clostridia</taxon>
        <taxon>Eubacteriales</taxon>
        <taxon>Clostridiaceae</taxon>
        <taxon>Clostridium</taxon>
    </lineage>
</organism>
<accession>A0A6N2ZG66</accession>
<feature type="domain" description="G" evidence="3">
    <location>
        <begin position="11"/>
        <end position="126"/>
    </location>
</feature>
<dbReference type="InterPro" id="IPR006073">
    <property type="entry name" value="GTP-bd"/>
</dbReference>
<evidence type="ECO:0000256" key="2">
    <source>
        <dbReference type="ARBA" id="ARBA00023134"/>
    </source>
</evidence>
<dbReference type="RefSeq" id="WP_156559104.1">
    <property type="nucleotide sequence ID" value="NZ_CACRTV010000021.1"/>
</dbReference>
<name>A0A6N2ZG66_9CLOT</name>
<dbReference type="Gene3D" id="3.40.50.11410">
    <property type="match status" value="1"/>
</dbReference>
<gene>
    <name evidence="6" type="primary">hflX_1</name>
    <name evidence="6" type="ORF">CPLFYP93_00590</name>
</gene>
<dbReference type="Gene3D" id="3.40.50.300">
    <property type="entry name" value="P-loop containing nucleotide triphosphate hydrolases"/>
    <property type="match status" value="1"/>
</dbReference>
<dbReference type="InterPro" id="IPR023873">
    <property type="entry name" value="FeFe-hyd_GTPase_HydF"/>
</dbReference>
<dbReference type="PANTHER" id="PTHR42714">
    <property type="entry name" value="TRNA MODIFICATION GTPASE GTPBP3"/>
    <property type="match status" value="1"/>
</dbReference>
<feature type="domain" description="Hydrogen maturase F dimerization" evidence="4">
    <location>
        <begin position="176"/>
        <end position="273"/>
    </location>
</feature>
<dbReference type="GO" id="GO:0005525">
    <property type="term" value="F:GTP binding"/>
    <property type="evidence" value="ECO:0007669"/>
    <property type="project" value="UniProtKB-KW"/>
</dbReference>
<dbReference type="InterPro" id="IPR040644">
    <property type="entry name" value="HydF_tetramer"/>
</dbReference>
<dbReference type="InterPro" id="IPR027417">
    <property type="entry name" value="P-loop_NTPase"/>
</dbReference>
<dbReference type="Pfam" id="PF01926">
    <property type="entry name" value="MMR_HSR1"/>
    <property type="match status" value="1"/>
</dbReference>
<dbReference type="NCBIfam" id="TIGR00231">
    <property type="entry name" value="small_GTP"/>
    <property type="match status" value="1"/>
</dbReference>
<dbReference type="PANTHER" id="PTHR42714:SF6">
    <property type="entry name" value="TRANSLATION INITIATION FACTOR IF-2"/>
    <property type="match status" value="1"/>
</dbReference>
<dbReference type="AlphaFoldDB" id="A0A6N2ZG66"/>
<dbReference type="InterPro" id="IPR041606">
    <property type="entry name" value="HydF_dimer"/>
</dbReference>
<evidence type="ECO:0000259" key="5">
    <source>
        <dbReference type="Pfam" id="PF18133"/>
    </source>
</evidence>
<reference evidence="6" key="1">
    <citation type="submission" date="2019-11" db="EMBL/GenBank/DDBJ databases">
        <authorList>
            <person name="Feng L."/>
        </authorList>
    </citation>
    <scope>NUCLEOTIDE SEQUENCE</scope>
    <source>
        <strain evidence="6">CParaputrificumLFYP93</strain>
    </source>
</reference>
<dbReference type="Pfam" id="PF18128">
    <property type="entry name" value="HydF_dimer"/>
    <property type="match status" value="1"/>
</dbReference>
<dbReference type="NCBIfam" id="TIGR03918">
    <property type="entry name" value="GTP_HydF"/>
    <property type="match status" value="1"/>
</dbReference>
<evidence type="ECO:0000256" key="1">
    <source>
        <dbReference type="ARBA" id="ARBA00022741"/>
    </source>
</evidence>
<dbReference type="GO" id="GO:0030488">
    <property type="term" value="P:tRNA methylation"/>
    <property type="evidence" value="ECO:0007669"/>
    <property type="project" value="TreeGrafter"/>
</dbReference>
<dbReference type="Pfam" id="PF18133">
    <property type="entry name" value="HydF_tetramer"/>
    <property type="match status" value="1"/>
</dbReference>
<protein>
    <submittedName>
        <fullName evidence="6">GTPase HflX</fullName>
    </submittedName>
</protein>
<dbReference type="EMBL" id="CACRTV010000021">
    <property type="protein sequence ID" value="VYT78565.1"/>
    <property type="molecule type" value="Genomic_DNA"/>
</dbReference>
<dbReference type="GO" id="GO:0002098">
    <property type="term" value="P:tRNA wobble uridine modification"/>
    <property type="evidence" value="ECO:0007669"/>
    <property type="project" value="TreeGrafter"/>
</dbReference>
<dbReference type="SUPFAM" id="SSF52540">
    <property type="entry name" value="P-loop containing nucleoside triphosphate hydrolases"/>
    <property type="match status" value="1"/>
</dbReference>
<dbReference type="CDD" id="cd00880">
    <property type="entry name" value="Era_like"/>
    <property type="match status" value="1"/>
</dbReference>
<evidence type="ECO:0000313" key="6">
    <source>
        <dbReference type="EMBL" id="VYT78565.1"/>
    </source>
</evidence>
<dbReference type="GO" id="GO:0005737">
    <property type="term" value="C:cytoplasm"/>
    <property type="evidence" value="ECO:0007669"/>
    <property type="project" value="TreeGrafter"/>
</dbReference>
<dbReference type="PRINTS" id="PR00326">
    <property type="entry name" value="GTP1OBG"/>
</dbReference>
<keyword evidence="1" id="KW-0547">Nucleotide-binding</keyword>
<dbReference type="Gene3D" id="3.40.50.11420">
    <property type="match status" value="1"/>
</dbReference>
<sequence>MNNTPRGNRKHVVLYGKTNSGKSSLFNRLCNSNISIVSEREGTTTDPVSKGVELIPVGPVLYIDTAGLEDNTALGDLRVNKTLDLLKRTDIALYIIDGKDKDLSSFNKMKKEFKKYNIPYLLVINKVDMLENNEIKEMKKACENVIFISTKYDSDIEEVKEKLIELIEREEEELPLIGDLLPYGSKVILVVPIDSEAPKGRLILPQVQCIRDCLDHGIKSYVVRDTELKEALEEIKDVDLVVTDSQAFKLVDEIVPKEIMLTSFSMLFARQKGDINEFINGVWGVRNLKPGDKVLISESCSHNVSHEDIGRVKIPTLLEKYVGGKLNFEFKIGYDFAEDIGDYKLIIHCGGCMVNRKTILNRINLCKERKVYITNYGVLLSFLTNTLERSKVIFN</sequence>
<proteinExistence type="predicted"/>
<feature type="domain" description="Hydrogen maturase F tetramerization" evidence="5">
    <location>
        <begin position="277"/>
        <end position="390"/>
    </location>
</feature>
<evidence type="ECO:0000259" key="3">
    <source>
        <dbReference type="Pfam" id="PF01926"/>
    </source>
</evidence>
<keyword evidence="2" id="KW-0342">GTP-binding</keyword>
<evidence type="ECO:0000259" key="4">
    <source>
        <dbReference type="Pfam" id="PF18128"/>
    </source>
</evidence>